<dbReference type="PATRIC" id="fig|29536.5.peg.1870"/>
<dbReference type="InterPro" id="IPR005901">
    <property type="entry name" value="GLPGLI"/>
</dbReference>
<sequence length="304" mass="34310">MYKIILFLTALVLTSIGLRAQEFQGMAVYESKTSTADFKTRMEGNKNITPEMMKNIEDRMKKMFEKTYILSFDKSASIYKEEEKLEAPGQGGGGGMRMMASFTGGGGTYYKNIKDKTYTVDKEFMGKEFLVKDTLTHMKWKMEGETRVIGGYNCYKATAVVPINKSDFRNFRPKDDKKPKEGTDKEKKDATTEKKSSIMDMIEMPKEQTITAWYTPEIPVNQGPEGYWGLPGLILEVNDGRTVILCSKVVLNPKEKAAIKPATNGKVVTQKVFDETMMQKMEEMREMNRGRGGNGGQFIIRSGG</sequence>
<dbReference type="EMBL" id="JMTM01000046">
    <property type="protein sequence ID" value="OAZ04095.1"/>
    <property type="molecule type" value="Genomic_DNA"/>
</dbReference>
<evidence type="ECO:0000256" key="1">
    <source>
        <dbReference type="SAM" id="MobiDB-lite"/>
    </source>
</evidence>
<dbReference type="Proteomes" id="UP000093807">
    <property type="component" value="Unassembled WGS sequence"/>
</dbReference>
<organism evidence="3 4">
    <name type="scientific">Flavobacterium succinicans</name>
    <dbReference type="NCBI Taxonomy" id="29536"/>
    <lineage>
        <taxon>Bacteria</taxon>
        <taxon>Pseudomonadati</taxon>
        <taxon>Bacteroidota</taxon>
        <taxon>Flavobacteriia</taxon>
        <taxon>Flavobacteriales</taxon>
        <taxon>Flavobacteriaceae</taxon>
        <taxon>Flavobacterium</taxon>
    </lineage>
</organism>
<dbReference type="RefSeq" id="WP_064715576.1">
    <property type="nucleotide sequence ID" value="NZ_JMTM01000046.1"/>
</dbReference>
<dbReference type="OrthoDB" id="1068986at2"/>
<evidence type="ECO:0000256" key="2">
    <source>
        <dbReference type="SAM" id="SignalP"/>
    </source>
</evidence>
<keyword evidence="4" id="KW-1185">Reference proteome</keyword>
<feature type="signal peptide" evidence="2">
    <location>
        <begin position="1"/>
        <end position="20"/>
    </location>
</feature>
<dbReference type="AlphaFoldDB" id="A0A199XR21"/>
<evidence type="ECO:0008006" key="5">
    <source>
        <dbReference type="Google" id="ProtNLM"/>
    </source>
</evidence>
<accession>A0A199XR21</accession>
<name>A0A199XR21_9FLAO</name>
<proteinExistence type="predicted"/>
<keyword evidence="2" id="KW-0732">Signal</keyword>
<dbReference type="Pfam" id="PF09697">
    <property type="entry name" value="Porph_ging"/>
    <property type="match status" value="1"/>
</dbReference>
<evidence type="ECO:0000313" key="4">
    <source>
        <dbReference type="Proteomes" id="UP000093807"/>
    </source>
</evidence>
<comment type="caution">
    <text evidence="3">The sequence shown here is derived from an EMBL/GenBank/DDBJ whole genome shotgun (WGS) entry which is preliminary data.</text>
</comment>
<feature type="chain" id="PRO_5008286833" description="GLPGLI family protein" evidence="2">
    <location>
        <begin position="21"/>
        <end position="304"/>
    </location>
</feature>
<dbReference type="NCBIfam" id="TIGR01200">
    <property type="entry name" value="GLPGLI"/>
    <property type="match status" value="1"/>
</dbReference>
<evidence type="ECO:0000313" key="3">
    <source>
        <dbReference type="EMBL" id="OAZ04095.1"/>
    </source>
</evidence>
<protein>
    <recommendedName>
        <fullName evidence="5">GLPGLI family protein</fullName>
    </recommendedName>
</protein>
<reference evidence="3 4" key="1">
    <citation type="submission" date="2016-06" db="EMBL/GenBank/DDBJ databases">
        <title>Draft genome sequence of Flavobacterium succinicans strain DD5b.</title>
        <authorList>
            <person name="Poehlein A."/>
            <person name="Daniel R."/>
            <person name="Simeonova D.D."/>
        </authorList>
    </citation>
    <scope>NUCLEOTIDE SEQUENCE [LARGE SCALE GENOMIC DNA]</scope>
    <source>
        <strain evidence="3 4">DD5b</strain>
    </source>
</reference>
<feature type="region of interest" description="Disordered" evidence="1">
    <location>
        <begin position="168"/>
        <end position="194"/>
    </location>
</feature>
<gene>
    <name evidence="3" type="ORF">FLB_17870</name>
</gene>